<dbReference type="InterPro" id="IPR011250">
    <property type="entry name" value="OMP/PagP_B-barrel"/>
</dbReference>
<evidence type="ECO:0000256" key="4">
    <source>
        <dbReference type="ARBA" id="ARBA00023237"/>
    </source>
</evidence>
<evidence type="ECO:0000313" key="8">
    <source>
        <dbReference type="EMBL" id="BAT26924.1"/>
    </source>
</evidence>
<name>A0A0P0Z010_9HYPH</name>
<dbReference type="Pfam" id="PF13505">
    <property type="entry name" value="OMP_b-brl"/>
    <property type="match status" value="1"/>
</dbReference>
<evidence type="ECO:0000256" key="1">
    <source>
        <dbReference type="ARBA" id="ARBA00004442"/>
    </source>
</evidence>
<dbReference type="Gene3D" id="2.40.160.20">
    <property type="match status" value="1"/>
</dbReference>
<keyword evidence="4" id="KW-0998">Cell outer membrane</keyword>
<sequence length="223" mass="23091">MLNLLRSLAVGTAAAVALVPAARAADVIYEEPQPPVVAPLAPSTPVYVWSGPYAGAFVGYNTSNFDQSAGASFDGDGFVGGVYTGYNWQTDQFVYGLEADLGGSDVDASGTNAATGAQIDADSNIFGSFRARAGVAVDPFLVFATGGVAAARNELSLNGFSDSQTSIGYTLGAGVEARVSDDVTTRLEYRYSDFGSETYDLGNTSISSGFDEHSIRAGIALKF</sequence>
<feature type="chain" id="PRO_5006057937" evidence="6">
    <location>
        <begin position="25"/>
        <end position="223"/>
    </location>
</feature>
<evidence type="ECO:0000256" key="5">
    <source>
        <dbReference type="ARBA" id="ARBA00038306"/>
    </source>
</evidence>
<dbReference type="PANTHER" id="PTHR34001">
    <property type="entry name" value="BLL7405 PROTEIN"/>
    <property type="match status" value="1"/>
</dbReference>
<proteinExistence type="inferred from homology"/>
<evidence type="ECO:0000256" key="2">
    <source>
        <dbReference type="ARBA" id="ARBA00022729"/>
    </source>
</evidence>
<keyword evidence="2 6" id="KW-0732">Signal</keyword>
<feature type="domain" description="Outer membrane protein beta-barrel" evidence="7">
    <location>
        <begin position="46"/>
        <end position="223"/>
    </location>
</feature>
<dbReference type="InterPro" id="IPR051692">
    <property type="entry name" value="OMP-like"/>
</dbReference>
<feature type="signal peptide" evidence="6">
    <location>
        <begin position="1"/>
        <end position="24"/>
    </location>
</feature>
<dbReference type="SUPFAM" id="SSF56925">
    <property type="entry name" value="OMPA-like"/>
    <property type="match status" value="1"/>
</dbReference>
<dbReference type="GO" id="GO:0009279">
    <property type="term" value="C:cell outer membrane"/>
    <property type="evidence" value="ECO:0007669"/>
    <property type="project" value="UniProtKB-SubCell"/>
</dbReference>
<comment type="similarity">
    <text evidence="5">Belongs to the Omp25/RopB family.</text>
</comment>
<keyword evidence="3" id="KW-0472">Membrane</keyword>
<dbReference type="InterPro" id="IPR027385">
    <property type="entry name" value="Beta-barrel_OMP"/>
</dbReference>
<protein>
    <submittedName>
        <fullName evidence="8">OmpA-like transmembrane domain</fullName>
    </submittedName>
</protein>
<dbReference type="PANTHER" id="PTHR34001:SF3">
    <property type="entry name" value="BLL7405 PROTEIN"/>
    <property type="match status" value="1"/>
</dbReference>
<evidence type="ECO:0000256" key="6">
    <source>
        <dbReference type="SAM" id="SignalP"/>
    </source>
</evidence>
<accession>A0A0P0Z010</accession>
<dbReference type="RefSeq" id="WP_024350520.1">
    <property type="nucleotide sequence ID" value="NZ_BBWN01000016.1"/>
</dbReference>
<evidence type="ECO:0000256" key="3">
    <source>
        <dbReference type="ARBA" id="ARBA00023136"/>
    </source>
</evidence>
<evidence type="ECO:0000259" key="7">
    <source>
        <dbReference type="Pfam" id="PF13505"/>
    </source>
</evidence>
<dbReference type="AlphaFoldDB" id="A0A0P0Z010"/>
<comment type="subcellular location">
    <subcellularLocation>
        <location evidence="1">Cell outer membrane</location>
    </subcellularLocation>
</comment>
<dbReference type="EMBL" id="LC066374">
    <property type="protein sequence ID" value="BAT26924.1"/>
    <property type="molecule type" value="Genomic_DNA"/>
</dbReference>
<organism evidence="8">
    <name type="scientific">Aurantimonas coralicida</name>
    <dbReference type="NCBI Taxonomy" id="182270"/>
    <lineage>
        <taxon>Bacteria</taxon>
        <taxon>Pseudomonadati</taxon>
        <taxon>Pseudomonadota</taxon>
        <taxon>Alphaproteobacteria</taxon>
        <taxon>Hyphomicrobiales</taxon>
        <taxon>Aurantimonadaceae</taxon>
        <taxon>Aurantimonas</taxon>
    </lineage>
</organism>
<reference evidence="8" key="1">
    <citation type="journal article" date="2015" name="Proc. Natl. Acad. Sci. U.S.A.">
        <title>Bacterial clade with the ribosomal RNA operon on a small plasmid rather than the chromosome.</title>
        <authorList>
            <person name="Anda M."/>
            <person name="Ohtsubo Y."/>
            <person name="Okubo T."/>
            <person name="Sugawara M."/>
            <person name="Nagata Y."/>
            <person name="Tsuda M."/>
            <person name="Minamisawa K."/>
            <person name="Mitsui H."/>
        </authorList>
    </citation>
    <scope>NUCLEOTIDE SEQUENCE</scope>
    <source>
        <strain evidence="8">DSM 14790</strain>
    </source>
</reference>
<keyword evidence="8" id="KW-0812">Transmembrane</keyword>